<name>A0A2A4X9C1_9GAMM</name>
<comment type="caution">
    <text evidence="2">The sequence shown here is derived from an EMBL/GenBank/DDBJ whole genome shotgun (WGS) entry which is preliminary data.</text>
</comment>
<reference evidence="3" key="1">
    <citation type="submission" date="2017-08" db="EMBL/GenBank/DDBJ databases">
        <title>A dynamic microbial community with high functional redundancy inhabits the cold, oxic subseafloor aquifer.</title>
        <authorList>
            <person name="Tully B.J."/>
            <person name="Wheat C.G."/>
            <person name="Glazer B.T."/>
            <person name="Huber J.A."/>
        </authorList>
    </citation>
    <scope>NUCLEOTIDE SEQUENCE [LARGE SCALE GENOMIC DNA]</scope>
</reference>
<sequence>MCGTCASYLDSGAFCEKCVSAVETEDFITAQSNKLNKSEIDLVLSKHAEDKEVERAGVEKRKDGVVLWLGFGGGSAMIFISLLIYAFPMLFQFDAEAAAAFEASQALEECRLVFEEIGYLLEDGEEPNPSLQCADSNVPNIVERQGDTVRVSHPNPGQYGLSAIYVSTDTHEVVLEG</sequence>
<dbReference type="Proteomes" id="UP000218767">
    <property type="component" value="Unassembled WGS sequence"/>
</dbReference>
<organism evidence="2 3">
    <name type="scientific">SAR86 cluster bacterium</name>
    <dbReference type="NCBI Taxonomy" id="2030880"/>
    <lineage>
        <taxon>Bacteria</taxon>
        <taxon>Pseudomonadati</taxon>
        <taxon>Pseudomonadota</taxon>
        <taxon>Gammaproteobacteria</taxon>
        <taxon>SAR86 cluster</taxon>
    </lineage>
</organism>
<dbReference type="EMBL" id="NVUL01000025">
    <property type="protein sequence ID" value="PCI78891.1"/>
    <property type="molecule type" value="Genomic_DNA"/>
</dbReference>
<dbReference type="AlphaFoldDB" id="A0A2A4X9C1"/>
<protein>
    <submittedName>
        <fullName evidence="2">Uncharacterized protein</fullName>
    </submittedName>
</protein>
<keyword evidence="1" id="KW-0472">Membrane</keyword>
<evidence type="ECO:0000313" key="3">
    <source>
        <dbReference type="Proteomes" id="UP000218767"/>
    </source>
</evidence>
<evidence type="ECO:0000256" key="1">
    <source>
        <dbReference type="SAM" id="Phobius"/>
    </source>
</evidence>
<feature type="transmembrane region" description="Helical" evidence="1">
    <location>
        <begin position="65"/>
        <end position="87"/>
    </location>
</feature>
<accession>A0A2A4X9C1</accession>
<evidence type="ECO:0000313" key="2">
    <source>
        <dbReference type="EMBL" id="PCI78891.1"/>
    </source>
</evidence>
<gene>
    <name evidence="2" type="ORF">COB20_06010</name>
</gene>
<proteinExistence type="predicted"/>
<keyword evidence="1" id="KW-1133">Transmembrane helix</keyword>
<keyword evidence="1" id="KW-0812">Transmembrane</keyword>